<reference evidence="1" key="1">
    <citation type="submission" date="2020-11" db="EMBL/GenBank/DDBJ databases">
        <authorList>
            <consortium name="DOE Joint Genome Institute"/>
            <person name="Ahrendt S."/>
            <person name="Riley R."/>
            <person name="Andreopoulos W."/>
            <person name="Labutti K."/>
            <person name="Pangilinan J."/>
            <person name="Ruiz-Duenas F.J."/>
            <person name="Barrasa J.M."/>
            <person name="Sanchez-Garcia M."/>
            <person name="Camarero S."/>
            <person name="Miyauchi S."/>
            <person name="Serrano A."/>
            <person name="Linde D."/>
            <person name="Babiker R."/>
            <person name="Drula E."/>
            <person name="Ayuso-Fernandez I."/>
            <person name="Pacheco R."/>
            <person name="Padilla G."/>
            <person name="Ferreira P."/>
            <person name="Barriuso J."/>
            <person name="Kellner H."/>
            <person name="Castanera R."/>
            <person name="Alfaro M."/>
            <person name="Ramirez L."/>
            <person name="Pisabarro A.G."/>
            <person name="Kuo A."/>
            <person name="Tritt A."/>
            <person name="Lipzen A."/>
            <person name="He G."/>
            <person name="Yan M."/>
            <person name="Ng V."/>
            <person name="Cullen D."/>
            <person name="Martin F."/>
            <person name="Rosso M.-N."/>
            <person name="Henrissat B."/>
            <person name="Hibbett D."/>
            <person name="Martinez A.T."/>
            <person name="Grigoriev I.V."/>
        </authorList>
    </citation>
    <scope>NUCLEOTIDE SEQUENCE</scope>
    <source>
        <strain evidence="1">CIRM-BRFM 674</strain>
    </source>
</reference>
<protein>
    <submittedName>
        <fullName evidence="1">Uncharacterized protein</fullName>
    </submittedName>
</protein>
<proteinExistence type="predicted"/>
<accession>A0A9P5YM57</accession>
<evidence type="ECO:0000313" key="1">
    <source>
        <dbReference type="EMBL" id="KAF9471089.1"/>
    </source>
</evidence>
<organism evidence="1 2">
    <name type="scientific">Pholiota conissans</name>
    <dbReference type="NCBI Taxonomy" id="109636"/>
    <lineage>
        <taxon>Eukaryota</taxon>
        <taxon>Fungi</taxon>
        <taxon>Dikarya</taxon>
        <taxon>Basidiomycota</taxon>
        <taxon>Agaricomycotina</taxon>
        <taxon>Agaricomycetes</taxon>
        <taxon>Agaricomycetidae</taxon>
        <taxon>Agaricales</taxon>
        <taxon>Agaricineae</taxon>
        <taxon>Strophariaceae</taxon>
        <taxon>Pholiota</taxon>
    </lineage>
</organism>
<keyword evidence="2" id="KW-1185">Reference proteome</keyword>
<dbReference type="AlphaFoldDB" id="A0A9P5YM57"/>
<dbReference type="Proteomes" id="UP000807469">
    <property type="component" value="Unassembled WGS sequence"/>
</dbReference>
<gene>
    <name evidence="1" type="ORF">BDN70DRAFT_820491</name>
</gene>
<dbReference type="InterPro" id="IPR036397">
    <property type="entry name" value="RNaseH_sf"/>
</dbReference>
<dbReference type="OrthoDB" id="3226274at2759"/>
<evidence type="ECO:0000313" key="2">
    <source>
        <dbReference type="Proteomes" id="UP000807469"/>
    </source>
</evidence>
<comment type="caution">
    <text evidence="1">The sequence shown here is derived from an EMBL/GenBank/DDBJ whole genome shotgun (WGS) entry which is preliminary data.</text>
</comment>
<dbReference type="GO" id="GO:0003676">
    <property type="term" value="F:nucleic acid binding"/>
    <property type="evidence" value="ECO:0007669"/>
    <property type="project" value="InterPro"/>
</dbReference>
<sequence length="68" mass="8000">MNIIENTWDHLDRMIRLRDPLPTSLDQLWVALLDEWGKLDQAYIDKLYASLPKRVQALKKAKGCATRY</sequence>
<dbReference type="EMBL" id="MU155763">
    <property type="protein sequence ID" value="KAF9471089.1"/>
    <property type="molecule type" value="Genomic_DNA"/>
</dbReference>
<name>A0A9P5YM57_9AGAR</name>
<dbReference type="Gene3D" id="3.30.420.10">
    <property type="entry name" value="Ribonuclease H-like superfamily/Ribonuclease H"/>
    <property type="match status" value="1"/>
</dbReference>